<feature type="compositionally biased region" description="Polar residues" evidence="4">
    <location>
        <begin position="37"/>
        <end position="47"/>
    </location>
</feature>
<feature type="compositionally biased region" description="Basic residues" evidence="4">
    <location>
        <begin position="417"/>
        <end position="428"/>
    </location>
</feature>
<evidence type="ECO:0000313" key="6">
    <source>
        <dbReference type="EMBL" id="GAQ82219.1"/>
    </source>
</evidence>
<keyword evidence="3" id="KW-0539">Nucleus</keyword>
<feature type="compositionally biased region" description="Basic residues" evidence="4">
    <location>
        <begin position="340"/>
        <end position="349"/>
    </location>
</feature>
<dbReference type="AlphaFoldDB" id="A0A1Y1HYF9"/>
<dbReference type="Gene3D" id="3.90.530.10">
    <property type="entry name" value="XPA C-terminal domain"/>
    <property type="match status" value="1"/>
</dbReference>
<dbReference type="Proteomes" id="UP000054558">
    <property type="component" value="Unassembled WGS sequence"/>
</dbReference>
<feature type="region of interest" description="Disordered" evidence="4">
    <location>
        <begin position="241"/>
        <end position="292"/>
    </location>
</feature>
<feature type="region of interest" description="Disordered" evidence="4">
    <location>
        <begin position="323"/>
        <end position="353"/>
    </location>
</feature>
<reference evidence="6 7" key="1">
    <citation type="journal article" date="2014" name="Nat. Commun.">
        <title>Klebsormidium flaccidum genome reveals primary factors for plant terrestrial adaptation.</title>
        <authorList>
            <person name="Hori K."/>
            <person name="Maruyama F."/>
            <person name="Fujisawa T."/>
            <person name="Togashi T."/>
            <person name="Yamamoto N."/>
            <person name="Seo M."/>
            <person name="Sato S."/>
            <person name="Yamada T."/>
            <person name="Mori H."/>
            <person name="Tajima N."/>
            <person name="Moriyama T."/>
            <person name="Ikeuchi M."/>
            <person name="Watanabe M."/>
            <person name="Wada H."/>
            <person name="Kobayashi K."/>
            <person name="Saito M."/>
            <person name="Masuda T."/>
            <person name="Sasaki-Sekimoto Y."/>
            <person name="Mashiguchi K."/>
            <person name="Awai K."/>
            <person name="Shimojima M."/>
            <person name="Masuda S."/>
            <person name="Iwai M."/>
            <person name="Nobusawa T."/>
            <person name="Narise T."/>
            <person name="Kondo S."/>
            <person name="Saito H."/>
            <person name="Sato R."/>
            <person name="Murakawa M."/>
            <person name="Ihara Y."/>
            <person name="Oshima-Yamada Y."/>
            <person name="Ohtaka K."/>
            <person name="Satoh M."/>
            <person name="Sonobe K."/>
            <person name="Ishii M."/>
            <person name="Ohtani R."/>
            <person name="Kanamori-Sato M."/>
            <person name="Honoki R."/>
            <person name="Miyazaki D."/>
            <person name="Mochizuki H."/>
            <person name="Umetsu J."/>
            <person name="Higashi K."/>
            <person name="Shibata D."/>
            <person name="Kamiya Y."/>
            <person name="Sato N."/>
            <person name="Nakamura Y."/>
            <person name="Tabata S."/>
            <person name="Ida S."/>
            <person name="Kurokawa K."/>
            <person name="Ohta H."/>
        </authorList>
    </citation>
    <scope>NUCLEOTIDE SEQUENCE [LARGE SCALE GENOMIC DNA]</scope>
    <source>
        <strain evidence="6 7">NIES-2285</strain>
    </source>
</reference>
<keyword evidence="2" id="KW-0862">Zinc</keyword>
<dbReference type="CDD" id="cd00201">
    <property type="entry name" value="WW"/>
    <property type="match status" value="2"/>
</dbReference>
<feature type="compositionally biased region" description="Low complexity" evidence="4">
    <location>
        <begin position="330"/>
        <end position="339"/>
    </location>
</feature>
<feature type="region of interest" description="Disordered" evidence="4">
    <location>
        <begin position="393"/>
        <end position="451"/>
    </location>
</feature>
<evidence type="ECO:0000313" key="7">
    <source>
        <dbReference type="Proteomes" id="UP000054558"/>
    </source>
</evidence>
<dbReference type="OMA" id="WMNANDE"/>
<dbReference type="InterPro" id="IPR001202">
    <property type="entry name" value="WW_dom"/>
</dbReference>
<dbReference type="GO" id="GO:0005634">
    <property type="term" value="C:nucleus"/>
    <property type="evidence" value="ECO:0007669"/>
    <property type="project" value="UniProtKB-SubCell"/>
</dbReference>
<evidence type="ECO:0000256" key="3">
    <source>
        <dbReference type="ARBA" id="ARBA00023242"/>
    </source>
</evidence>
<dbReference type="InterPro" id="IPR036020">
    <property type="entry name" value="WW_dom_sf"/>
</dbReference>
<feature type="region of interest" description="Disordered" evidence="4">
    <location>
        <begin position="1"/>
        <end position="87"/>
    </location>
</feature>
<dbReference type="SUPFAM" id="SSF46955">
    <property type="entry name" value="Putative DNA-binding domain"/>
    <property type="match status" value="1"/>
</dbReference>
<evidence type="ECO:0000256" key="2">
    <source>
        <dbReference type="ARBA" id="ARBA00022833"/>
    </source>
</evidence>
<dbReference type="InterPro" id="IPR009061">
    <property type="entry name" value="DNA-bd_dom_put_sf"/>
</dbReference>
<dbReference type="PROSITE" id="PS50020">
    <property type="entry name" value="WW_DOMAIN_2"/>
    <property type="match status" value="2"/>
</dbReference>
<dbReference type="SMART" id="SM00456">
    <property type="entry name" value="WW"/>
    <property type="match status" value="2"/>
</dbReference>
<feature type="domain" description="WW" evidence="5">
    <location>
        <begin position="147"/>
        <end position="181"/>
    </location>
</feature>
<name>A0A1Y1HYF9_KLENI</name>
<keyword evidence="7" id="KW-1185">Reference proteome</keyword>
<organism evidence="6 7">
    <name type="scientific">Klebsormidium nitens</name>
    <name type="common">Green alga</name>
    <name type="synonym">Ulothrix nitens</name>
    <dbReference type="NCBI Taxonomy" id="105231"/>
    <lineage>
        <taxon>Eukaryota</taxon>
        <taxon>Viridiplantae</taxon>
        <taxon>Streptophyta</taxon>
        <taxon>Klebsormidiophyceae</taxon>
        <taxon>Klebsormidiales</taxon>
        <taxon>Klebsormidiaceae</taxon>
        <taxon>Klebsormidium</taxon>
    </lineage>
</organism>
<evidence type="ECO:0000256" key="1">
    <source>
        <dbReference type="ARBA" id="ARBA00004123"/>
    </source>
</evidence>
<evidence type="ECO:0000259" key="5">
    <source>
        <dbReference type="PROSITE" id="PS50020"/>
    </source>
</evidence>
<dbReference type="Gene3D" id="2.20.70.10">
    <property type="match status" value="2"/>
</dbReference>
<dbReference type="PROSITE" id="PS01159">
    <property type="entry name" value="WW_DOMAIN_1"/>
    <property type="match status" value="2"/>
</dbReference>
<feature type="domain" description="WW" evidence="5">
    <location>
        <begin position="110"/>
        <end position="144"/>
    </location>
</feature>
<feature type="compositionally biased region" description="Low complexity" evidence="4">
    <location>
        <begin position="246"/>
        <end position="289"/>
    </location>
</feature>
<dbReference type="Pfam" id="PF00397">
    <property type="entry name" value="WW"/>
    <property type="match status" value="2"/>
</dbReference>
<gene>
    <name evidence="6" type="ORF">KFL_001040220</name>
</gene>
<comment type="subcellular location">
    <subcellularLocation>
        <location evidence="1">Nucleus</location>
    </subcellularLocation>
</comment>
<dbReference type="InterPro" id="IPR037129">
    <property type="entry name" value="XPA_sf"/>
</dbReference>
<accession>A0A1Y1HYF9</accession>
<sequence>MEPCIVQNSQAMQGNEADEQKQQQGQPLPSVCVAPVNQATSPTTFPTTKEGAVSAVPANSKRSEPQAMVVSQPGQGKGPVKAKATRKRQRKTLALPALKPAPLMPLWIQRPLQPGWISAFDPATRLAYYFHPSTGRSQWEPPLQPQQPLPPPWIEAVDPSRGLPYYYNPATGASQWECPVALYPPLGGLALPWAGVPSAASPVVAPTVPTSTLPARLHQNGVLGQTATELPIGPTASMVPALPAGASKPSSTPTIAATSAAKPSSTPTTAATSAAKPASPQPAPLSASADIKSDNKTSCAEVAAVPAVKLASTETVLNSEAGGQVEKTAKAPGATAQPKAAKKTTKKAKKAGEQSLVRSVANLPLPCVECGCLGPVTSEGVCFKCSTNPSNSTPAVAVTSPAAQTPPQNAPSQPPAKRAKKSTQKRAKPPLYTPPPPRASETDSDDTPSDVHLPEELLEMVVKLVAAAKPRTESEREDCWSYTGYFARHDRDFELRVDERLTVRDLANLSAVSKDWKRGVEAVGWATLRAGITDTCDFVRSADESAVDMLKEMQKEGATIVATRAAAEYKVKPKELAAQVKQYKVKRNPHRRSGKMRIYYVKDVLKVALAKHGGACGLRQKIGKCEAAARKRAASCAGKPGRMRGHKRRPWPSWDCDDDDYFSWDL</sequence>
<dbReference type="STRING" id="105231.A0A1Y1HYF9"/>
<evidence type="ECO:0000256" key="4">
    <source>
        <dbReference type="SAM" id="MobiDB-lite"/>
    </source>
</evidence>
<protein>
    <recommendedName>
        <fullName evidence="5">WW domain-containing protein</fullName>
    </recommendedName>
</protein>
<proteinExistence type="predicted"/>
<dbReference type="SUPFAM" id="SSF51045">
    <property type="entry name" value="WW domain"/>
    <property type="match status" value="2"/>
</dbReference>
<feature type="compositionally biased region" description="Polar residues" evidence="4">
    <location>
        <begin position="1"/>
        <end position="13"/>
    </location>
</feature>
<dbReference type="CDD" id="cd21075">
    <property type="entry name" value="DBD_XPA-like"/>
    <property type="match status" value="1"/>
</dbReference>
<dbReference type="EMBL" id="DF237053">
    <property type="protein sequence ID" value="GAQ82219.1"/>
    <property type="molecule type" value="Genomic_DNA"/>
</dbReference>
<dbReference type="OrthoDB" id="2367685at2759"/>